<evidence type="ECO:0000256" key="4">
    <source>
        <dbReference type="ARBA" id="ARBA00021364"/>
    </source>
</evidence>
<evidence type="ECO:0000256" key="8">
    <source>
        <dbReference type="ARBA" id="ARBA00022741"/>
    </source>
</evidence>
<dbReference type="PROSITE" id="PS51987">
    <property type="entry name" value="GS_CATALYTIC"/>
    <property type="match status" value="1"/>
</dbReference>
<dbReference type="InterPro" id="IPR008147">
    <property type="entry name" value="Gln_synt_N"/>
</dbReference>
<organism evidence="21 22">
    <name type="scientific">Luteitalea pratensis</name>
    <dbReference type="NCBI Taxonomy" id="1855912"/>
    <lineage>
        <taxon>Bacteria</taxon>
        <taxon>Pseudomonadati</taxon>
        <taxon>Acidobacteriota</taxon>
        <taxon>Vicinamibacteria</taxon>
        <taxon>Vicinamibacterales</taxon>
        <taxon>Vicinamibacteraceae</taxon>
        <taxon>Luteitalea</taxon>
    </lineage>
</organism>
<evidence type="ECO:0000256" key="13">
    <source>
        <dbReference type="PIRSR" id="PIRSR604809-2"/>
    </source>
</evidence>
<evidence type="ECO:0000256" key="9">
    <source>
        <dbReference type="ARBA" id="ARBA00022840"/>
    </source>
</evidence>
<keyword evidence="6 18" id="KW-0436">Ligase</keyword>
<dbReference type="EMBL" id="CP015136">
    <property type="protein sequence ID" value="AMY12902.1"/>
    <property type="molecule type" value="Genomic_DNA"/>
</dbReference>
<feature type="binding site" evidence="14">
    <location>
        <position position="161"/>
    </location>
    <ligand>
        <name>Mg(2+)</name>
        <dbReference type="ChEBI" id="CHEBI:18420"/>
        <label>1</label>
    </ligand>
</feature>
<evidence type="ECO:0000259" key="20">
    <source>
        <dbReference type="PROSITE" id="PS51987"/>
    </source>
</evidence>
<evidence type="ECO:0000256" key="6">
    <source>
        <dbReference type="ARBA" id="ARBA00022598"/>
    </source>
</evidence>
<gene>
    <name evidence="21" type="primary">glnA_2</name>
    <name evidence="21" type="ORF">LuPra_06186</name>
</gene>
<keyword evidence="10 14" id="KW-0460">Magnesium</keyword>
<dbReference type="InterPro" id="IPR036651">
    <property type="entry name" value="Gln_synt_N_sf"/>
</dbReference>
<keyword evidence="22" id="KW-1185">Reference proteome</keyword>
<dbReference type="PATRIC" id="fig|1813736.3.peg.6497"/>
<feature type="binding site" evidence="14">
    <location>
        <position position="271"/>
    </location>
    <ligand>
        <name>Mg(2+)</name>
        <dbReference type="ChEBI" id="CHEBI:18420"/>
        <label>1</label>
    </ligand>
</feature>
<dbReference type="FunFam" id="3.30.590.10:FF:000003">
    <property type="entry name" value="Glutamine synthetase 2"/>
    <property type="match status" value="1"/>
</dbReference>
<feature type="binding site" evidence="12">
    <location>
        <position position="361"/>
    </location>
    <ligand>
        <name>L-glutamate</name>
        <dbReference type="ChEBI" id="CHEBI:29985"/>
    </ligand>
</feature>
<feature type="binding site" evidence="14">
    <location>
        <position position="159"/>
    </location>
    <ligand>
        <name>Mg(2+)</name>
        <dbReference type="ChEBI" id="CHEBI:18420"/>
        <label>1</label>
    </ligand>
</feature>
<dbReference type="PANTHER" id="PTHR43785:SF12">
    <property type="entry name" value="TYPE-1 GLUTAMINE SYNTHETASE 2"/>
    <property type="match status" value="1"/>
</dbReference>
<protein>
    <recommendedName>
        <fullName evidence="4 18">Glutamine synthetase</fullName>
        <ecNumber evidence="3 18">6.3.1.2</ecNumber>
    </recommendedName>
</protein>
<proteinExistence type="inferred from homology"/>
<feature type="binding site" evidence="14">
    <location>
        <position position="222"/>
    </location>
    <ligand>
        <name>Mg(2+)</name>
        <dbReference type="ChEBI" id="CHEBI:18420"/>
        <label>1</label>
    </ligand>
</feature>
<evidence type="ECO:0000256" key="14">
    <source>
        <dbReference type="PIRSR" id="PIRSR604809-3"/>
    </source>
</evidence>
<dbReference type="NCBIfam" id="TIGR00653">
    <property type="entry name" value="GlnA"/>
    <property type="match status" value="1"/>
</dbReference>
<feature type="binding site" evidence="14">
    <location>
        <position position="359"/>
    </location>
    <ligand>
        <name>Mg(2+)</name>
        <dbReference type="ChEBI" id="CHEBI:18420"/>
        <label>1</label>
    </ligand>
</feature>
<feature type="binding site" evidence="13">
    <location>
        <begin position="273"/>
        <end position="275"/>
    </location>
    <ligand>
        <name>ATP</name>
        <dbReference type="ChEBI" id="CHEBI:30616"/>
    </ligand>
</feature>
<keyword evidence="15" id="KW-0597">Phosphoprotein</keyword>
<dbReference type="SMART" id="SM01230">
    <property type="entry name" value="Gln-synt_C"/>
    <property type="match status" value="1"/>
</dbReference>
<feature type="binding site" evidence="12">
    <location>
        <position position="330"/>
    </location>
    <ligand>
        <name>L-glutamate</name>
        <dbReference type="ChEBI" id="CHEBI:29985"/>
    </ligand>
</feature>
<evidence type="ECO:0000256" key="16">
    <source>
        <dbReference type="PROSITE-ProRule" id="PRU01330"/>
    </source>
</evidence>
<dbReference type="InterPro" id="IPR014746">
    <property type="entry name" value="Gln_synth/guanido_kin_cat_dom"/>
</dbReference>
<dbReference type="GO" id="GO:0004356">
    <property type="term" value="F:glutamine synthetase activity"/>
    <property type="evidence" value="ECO:0007669"/>
    <property type="project" value="UniProtKB-EC"/>
</dbReference>
<dbReference type="PROSITE" id="PS51986">
    <property type="entry name" value="GS_BETA_GRASP"/>
    <property type="match status" value="1"/>
</dbReference>
<feature type="binding site" evidence="12">
    <location>
        <begin position="266"/>
        <end position="267"/>
    </location>
    <ligand>
        <name>L-glutamate</name>
        <dbReference type="ChEBI" id="CHEBI:29985"/>
    </ligand>
</feature>
<evidence type="ECO:0000256" key="17">
    <source>
        <dbReference type="RuleBase" id="RU000384"/>
    </source>
</evidence>
<reference evidence="22" key="2">
    <citation type="submission" date="2016-04" db="EMBL/GenBank/DDBJ databases">
        <title>First Complete Genome Sequence of a Subdivision 6 Acidobacterium.</title>
        <authorList>
            <person name="Huang S."/>
            <person name="Vieira S."/>
            <person name="Bunk B."/>
            <person name="Riedel T."/>
            <person name="Sproeer C."/>
            <person name="Overmann J."/>
        </authorList>
    </citation>
    <scope>NUCLEOTIDE SEQUENCE [LARGE SCALE GENOMIC DNA]</scope>
    <source>
        <strain evidence="22">DSM 100886 HEG_-6_39</strain>
    </source>
</reference>
<evidence type="ECO:0000256" key="12">
    <source>
        <dbReference type="PIRSR" id="PIRSR604809-1"/>
    </source>
</evidence>
<comment type="similarity">
    <text evidence="2 16 17">Belongs to the glutamine synthetase family.</text>
</comment>
<name>A0A143PWF3_LUTPR</name>
<evidence type="ECO:0000259" key="19">
    <source>
        <dbReference type="PROSITE" id="PS51986"/>
    </source>
</evidence>
<comment type="subcellular location">
    <subcellularLocation>
        <location evidence="1">Cytoplasm</location>
    </subcellularLocation>
</comment>
<evidence type="ECO:0000256" key="15">
    <source>
        <dbReference type="PIRSR" id="PIRSR604809-50"/>
    </source>
</evidence>
<dbReference type="PROSITE" id="PS00180">
    <property type="entry name" value="GLNA_1"/>
    <property type="match status" value="1"/>
</dbReference>
<dbReference type="FunFam" id="3.10.20.70:FF:000005">
    <property type="entry name" value="Glutamine synthetase"/>
    <property type="match status" value="1"/>
</dbReference>
<comment type="catalytic activity">
    <reaction evidence="11 18">
        <text>L-glutamate + NH4(+) + ATP = L-glutamine + ADP + phosphate + H(+)</text>
        <dbReference type="Rhea" id="RHEA:16169"/>
        <dbReference type="ChEBI" id="CHEBI:15378"/>
        <dbReference type="ChEBI" id="CHEBI:28938"/>
        <dbReference type="ChEBI" id="CHEBI:29985"/>
        <dbReference type="ChEBI" id="CHEBI:30616"/>
        <dbReference type="ChEBI" id="CHEBI:43474"/>
        <dbReference type="ChEBI" id="CHEBI:58359"/>
        <dbReference type="ChEBI" id="CHEBI:456216"/>
        <dbReference type="EC" id="6.3.1.2"/>
    </reaction>
</comment>
<dbReference type="InterPro" id="IPR027303">
    <property type="entry name" value="Gln_synth_gly_rich_site"/>
</dbReference>
<feature type="modified residue" description="O-AMP-tyrosine" evidence="15">
    <location>
        <position position="399"/>
    </location>
</feature>
<dbReference type="InterPro" id="IPR008146">
    <property type="entry name" value="Gln_synth_cat_dom"/>
</dbReference>
<feature type="binding site" evidence="13">
    <location>
        <position position="342"/>
    </location>
    <ligand>
        <name>ATP</name>
        <dbReference type="ChEBI" id="CHEBI:30616"/>
    </ligand>
</feature>
<dbReference type="PANTHER" id="PTHR43785">
    <property type="entry name" value="GAMMA-GLUTAMYLPUTRESCINE SYNTHETASE"/>
    <property type="match status" value="1"/>
</dbReference>
<dbReference type="InterPro" id="IPR027302">
    <property type="entry name" value="Gln_synth_N_conserv_site"/>
</dbReference>
<evidence type="ECO:0000256" key="7">
    <source>
        <dbReference type="ARBA" id="ARBA00022723"/>
    </source>
</evidence>
<reference evidence="21 22" key="1">
    <citation type="journal article" date="2016" name="Genome Announc.">
        <title>First Complete Genome Sequence of a Subdivision 6 Acidobacterium Strain.</title>
        <authorList>
            <person name="Huang S."/>
            <person name="Vieira S."/>
            <person name="Bunk B."/>
            <person name="Riedel T."/>
            <person name="Sproer C."/>
            <person name="Overmann J."/>
        </authorList>
    </citation>
    <scope>NUCLEOTIDE SEQUENCE [LARGE SCALE GENOMIC DNA]</scope>
    <source>
        <strain evidence="22">DSM 100886 HEG_-6_39</strain>
    </source>
</reference>
<sequence length="470" mass="53034">MTDSRVPALTQERHVTEITLKQQVQDPALETRKREILAEADASGVKFLRLQFTDILGVIKNVEVPDRQFATALDGKVMFDGSSIEGFVRIEESDMFLTPDLSTFRIFPWTDPSGEKVARLICDITNPDGTSFAGCPRQTLKRAIEQAGSRGFSMSAGPEAEFFLFQTRDEEPTTETHDAAGYFDLTPVDQGEDVRRQIVLMLEQMGFEVEASHHEAAWGQHEIDFRHDDVLTAADNVSTFRFVVKNVARRNGVHATFMPKPVFGVNGSGMHTHQSLLRDGVNAFHDADGPFELSRICMNYIGGLLQHAEAFCAITNPLVNSYKRLVPGYEAPTHIAWSERNRSPLIRIPATRGASTRIELRMPDPSCNPYLAFAAMLRAGLDGIDNDLDPGAPVSKNIYKMSQRERRSLRIDELPQNLDAALDQLERSALMRDTLGDHIFEHFIEAKRREWFEYLQQVSAWEIGRYLKVY</sequence>
<dbReference type="STRING" id="1855912.LuPra_06186"/>
<dbReference type="PROSITE" id="PS00181">
    <property type="entry name" value="GLNA_ATP"/>
    <property type="match status" value="1"/>
</dbReference>
<evidence type="ECO:0000313" key="21">
    <source>
        <dbReference type="EMBL" id="AMY12902.1"/>
    </source>
</evidence>
<evidence type="ECO:0000256" key="5">
    <source>
        <dbReference type="ARBA" id="ARBA00022490"/>
    </source>
</evidence>
<dbReference type="AlphaFoldDB" id="A0A143PWF3"/>
<dbReference type="Gene3D" id="3.10.20.70">
    <property type="entry name" value="Glutamine synthetase, N-terminal domain"/>
    <property type="match status" value="1"/>
</dbReference>
<dbReference type="GO" id="GO:0005524">
    <property type="term" value="F:ATP binding"/>
    <property type="evidence" value="ECO:0007669"/>
    <property type="project" value="UniProtKB-KW"/>
</dbReference>
<evidence type="ECO:0000256" key="10">
    <source>
        <dbReference type="ARBA" id="ARBA00022842"/>
    </source>
</evidence>
<feature type="binding site" evidence="13">
    <location>
        <position position="210"/>
    </location>
    <ligand>
        <name>ATP</name>
        <dbReference type="ChEBI" id="CHEBI:30616"/>
    </ligand>
</feature>
<feature type="domain" description="GS catalytic" evidence="20">
    <location>
        <begin position="136"/>
        <end position="470"/>
    </location>
</feature>
<keyword evidence="8 13" id="KW-0547">Nucleotide-binding</keyword>
<dbReference type="Proteomes" id="UP000076079">
    <property type="component" value="Chromosome"/>
</dbReference>
<keyword evidence="7 14" id="KW-0479">Metal-binding</keyword>
<dbReference type="GO" id="GO:0005737">
    <property type="term" value="C:cytoplasm"/>
    <property type="evidence" value="ECO:0007669"/>
    <property type="project" value="UniProtKB-SubCell"/>
</dbReference>
<evidence type="ECO:0000256" key="11">
    <source>
        <dbReference type="ARBA" id="ARBA00049436"/>
    </source>
</evidence>
<feature type="domain" description="GS beta-grasp" evidence="19">
    <location>
        <begin position="43"/>
        <end position="129"/>
    </location>
</feature>
<dbReference type="KEGG" id="abac:LuPra_06186"/>
<evidence type="ECO:0000256" key="3">
    <source>
        <dbReference type="ARBA" id="ARBA00012937"/>
    </source>
</evidence>
<dbReference type="Pfam" id="PF00120">
    <property type="entry name" value="Gln-synt_C"/>
    <property type="match status" value="1"/>
</dbReference>
<dbReference type="Gene3D" id="3.30.590.10">
    <property type="entry name" value="Glutamine synthetase/guanido kinase, catalytic domain"/>
    <property type="match status" value="1"/>
</dbReference>
<feature type="binding site" evidence="12">
    <location>
        <position position="342"/>
    </location>
    <ligand>
        <name>L-glutamate</name>
        <dbReference type="ChEBI" id="CHEBI:29985"/>
    </ligand>
</feature>
<feature type="binding site" evidence="14">
    <location>
        <position position="215"/>
    </location>
    <ligand>
        <name>Mg(2+)</name>
        <dbReference type="ChEBI" id="CHEBI:18420"/>
        <label>1</label>
    </ligand>
</feature>
<evidence type="ECO:0000256" key="1">
    <source>
        <dbReference type="ARBA" id="ARBA00004496"/>
    </source>
</evidence>
<keyword evidence="9 13" id="KW-0067">ATP-binding</keyword>
<evidence type="ECO:0000313" key="22">
    <source>
        <dbReference type="Proteomes" id="UP000076079"/>
    </source>
</evidence>
<feature type="binding site" evidence="12">
    <location>
        <position position="324"/>
    </location>
    <ligand>
        <name>L-glutamate</name>
        <dbReference type="ChEBI" id="CHEBI:29985"/>
    </ligand>
</feature>
<dbReference type="SUPFAM" id="SSF55931">
    <property type="entry name" value="Glutamine synthetase/guanido kinase"/>
    <property type="match status" value="1"/>
</dbReference>
<dbReference type="InterPro" id="IPR004809">
    <property type="entry name" value="Gln_synth_I"/>
</dbReference>
<evidence type="ECO:0000256" key="18">
    <source>
        <dbReference type="RuleBase" id="RU004356"/>
    </source>
</evidence>
<comment type="cofactor">
    <cofactor evidence="14">
        <name>Mg(2+)</name>
        <dbReference type="ChEBI" id="CHEBI:18420"/>
    </cofactor>
    <text evidence="14">Binds 2 Mg(2+) ions per subunit.</text>
</comment>
<dbReference type="SUPFAM" id="SSF54368">
    <property type="entry name" value="Glutamine synthetase, N-terminal domain"/>
    <property type="match status" value="1"/>
</dbReference>
<dbReference type="Pfam" id="PF03951">
    <property type="entry name" value="Gln-synt_N"/>
    <property type="match status" value="1"/>
</dbReference>
<dbReference type="GO" id="GO:0006542">
    <property type="term" value="P:glutamine biosynthetic process"/>
    <property type="evidence" value="ECO:0007669"/>
    <property type="project" value="InterPro"/>
</dbReference>
<evidence type="ECO:0000256" key="2">
    <source>
        <dbReference type="ARBA" id="ARBA00009897"/>
    </source>
</evidence>
<dbReference type="GO" id="GO:0046872">
    <property type="term" value="F:metal ion binding"/>
    <property type="evidence" value="ECO:0007669"/>
    <property type="project" value="UniProtKB-KW"/>
</dbReference>
<accession>A0A143PWF3</accession>
<keyword evidence="5" id="KW-0963">Cytoplasm</keyword>
<dbReference type="EC" id="6.3.1.2" evidence="3 18"/>